<reference evidence="1" key="1">
    <citation type="journal article" date="2014" name="Front. Microbiol.">
        <title>High frequency of phylogenetically diverse reductive dehalogenase-homologous genes in deep subseafloor sedimentary metagenomes.</title>
        <authorList>
            <person name="Kawai M."/>
            <person name="Futagami T."/>
            <person name="Toyoda A."/>
            <person name="Takaki Y."/>
            <person name="Nishi S."/>
            <person name="Hori S."/>
            <person name="Arai W."/>
            <person name="Tsubouchi T."/>
            <person name="Morono Y."/>
            <person name="Uchiyama I."/>
            <person name="Ito T."/>
            <person name="Fujiyama A."/>
            <person name="Inagaki F."/>
            <person name="Takami H."/>
        </authorList>
    </citation>
    <scope>NUCLEOTIDE SEQUENCE</scope>
    <source>
        <strain evidence="1">Expedition CK06-06</strain>
    </source>
</reference>
<protein>
    <submittedName>
        <fullName evidence="1">Uncharacterized protein</fullName>
    </submittedName>
</protein>
<organism evidence="1">
    <name type="scientific">marine sediment metagenome</name>
    <dbReference type="NCBI Taxonomy" id="412755"/>
    <lineage>
        <taxon>unclassified sequences</taxon>
        <taxon>metagenomes</taxon>
        <taxon>ecological metagenomes</taxon>
    </lineage>
</organism>
<dbReference type="AlphaFoldDB" id="X1S340"/>
<evidence type="ECO:0000313" key="1">
    <source>
        <dbReference type="EMBL" id="GAI73556.1"/>
    </source>
</evidence>
<feature type="non-terminal residue" evidence="1">
    <location>
        <position position="1"/>
    </location>
</feature>
<accession>X1S340</accession>
<dbReference type="EMBL" id="BARW01014150">
    <property type="protein sequence ID" value="GAI73556.1"/>
    <property type="molecule type" value="Genomic_DNA"/>
</dbReference>
<gene>
    <name evidence="1" type="ORF">S12H4_25334</name>
</gene>
<name>X1S340_9ZZZZ</name>
<comment type="caution">
    <text evidence="1">The sequence shown here is derived from an EMBL/GenBank/DDBJ whole genome shotgun (WGS) entry which is preliminary data.</text>
</comment>
<proteinExistence type="predicted"/>
<sequence length="58" mass="6765">ARANGWWLPAIVSHPKDDWGHGECCVELCISWGEEYVSRWFKIRAEAYDYLIDIAPHC</sequence>